<evidence type="ECO:0008006" key="3">
    <source>
        <dbReference type="Google" id="ProtNLM"/>
    </source>
</evidence>
<dbReference type="AlphaFoldDB" id="A0A413DJX1"/>
<dbReference type="EMBL" id="QSAZ01000010">
    <property type="protein sequence ID" value="RGW86433.1"/>
    <property type="molecule type" value="Genomic_DNA"/>
</dbReference>
<evidence type="ECO:0000313" key="2">
    <source>
        <dbReference type="Proteomes" id="UP000283683"/>
    </source>
</evidence>
<dbReference type="Pfam" id="PF08843">
    <property type="entry name" value="AbiEii"/>
    <property type="match status" value="1"/>
</dbReference>
<dbReference type="RefSeq" id="WP_015568476.1">
    <property type="nucleotide sequence ID" value="NZ_QSAZ01000010.1"/>
</dbReference>
<accession>A0A413DJX1</accession>
<dbReference type="Gene3D" id="3.10.450.620">
    <property type="entry name" value="JHP933, nucleotidyltransferase-like core domain"/>
    <property type="match status" value="1"/>
</dbReference>
<comment type="caution">
    <text evidence="1">The sequence shown here is derived from an EMBL/GenBank/DDBJ whole genome shotgun (WGS) entry which is preliminary data.</text>
</comment>
<evidence type="ECO:0000313" key="1">
    <source>
        <dbReference type="EMBL" id="RGW86433.1"/>
    </source>
</evidence>
<dbReference type="InterPro" id="IPR014942">
    <property type="entry name" value="AbiEii"/>
</dbReference>
<name>A0A413DJX1_9FIRM</name>
<protein>
    <recommendedName>
        <fullName evidence="3">Nucleotidyl transferase AbiEii/AbiGii toxin family protein</fullName>
    </recommendedName>
</protein>
<gene>
    <name evidence="1" type="ORF">DWV45_10700</name>
</gene>
<dbReference type="Proteomes" id="UP000283683">
    <property type="component" value="Unassembled WGS sequence"/>
</dbReference>
<proteinExistence type="predicted"/>
<organism evidence="1 2">
    <name type="scientific">Agathobacter rectalis</name>
    <dbReference type="NCBI Taxonomy" id="39491"/>
    <lineage>
        <taxon>Bacteria</taxon>
        <taxon>Bacillati</taxon>
        <taxon>Bacillota</taxon>
        <taxon>Clostridia</taxon>
        <taxon>Lachnospirales</taxon>
        <taxon>Lachnospiraceae</taxon>
        <taxon>Agathobacter</taxon>
    </lineage>
</organism>
<reference evidence="1 2" key="1">
    <citation type="submission" date="2018-08" db="EMBL/GenBank/DDBJ databases">
        <title>A genome reference for cultivated species of the human gut microbiota.</title>
        <authorList>
            <person name="Zou Y."/>
            <person name="Xue W."/>
            <person name="Luo G."/>
        </authorList>
    </citation>
    <scope>NUCLEOTIDE SEQUENCE [LARGE SCALE GENOMIC DNA]</scope>
    <source>
        <strain evidence="1 2">AF06-19</strain>
    </source>
</reference>
<sequence>MLLQKNFGEEHIRELQGISHRDPVLLERAVYAFGLLEALAKVGMPFIFKGGTCLMLLMEHPRRLSTDIDIIVEPETNLDKYLDRASEIFPFKDVEEQKRIGKNNIEKRHFKFTYDSPINNRPFYILLDVLFEHNHYSELVQKEIQNDLLLTEPEYLTVSLPSANCILADKLTAFAPHTTGIPLNSGKDMEVMKQFYDVSSLLEIFTDFQQIGPTYRKIAQAEIAYRGIESNSKDCLWDTFEAALCIASRGKVSKGEYPIYVKGIRELRSHIYAENYTPEIAAGRAAKIMYMAACLLSDTEYLRVNDYAEFLDMKIEQEKLASLRYMRKVNPESYAYVIKTDRLLTELQG</sequence>